<dbReference type="InterPro" id="IPR023210">
    <property type="entry name" value="NADP_OxRdtase_dom"/>
</dbReference>
<dbReference type="FunFam" id="3.20.20.100:FF:000015">
    <property type="entry name" value="Oxidoreductase, aldo/keto reductase family"/>
    <property type="match status" value="1"/>
</dbReference>
<reference evidence="8" key="2">
    <citation type="submission" date="2024-10" db="UniProtKB">
        <authorList>
            <consortium name="EnsemblProtists"/>
        </authorList>
    </citation>
    <scope>IDENTIFICATION</scope>
</reference>
<dbReference type="OMA" id="PRIHLGV"/>
<dbReference type="InterPro" id="IPR036812">
    <property type="entry name" value="NAD(P)_OxRdtase_dom_sf"/>
</dbReference>
<evidence type="ECO:0000256" key="2">
    <source>
        <dbReference type="ARBA" id="ARBA00022857"/>
    </source>
</evidence>
<reference evidence="9" key="1">
    <citation type="journal article" date="2013" name="Nature">
        <title>Pan genome of the phytoplankton Emiliania underpins its global distribution.</title>
        <authorList>
            <person name="Read B.A."/>
            <person name="Kegel J."/>
            <person name="Klute M.J."/>
            <person name="Kuo A."/>
            <person name="Lefebvre S.C."/>
            <person name="Maumus F."/>
            <person name="Mayer C."/>
            <person name="Miller J."/>
            <person name="Monier A."/>
            <person name="Salamov A."/>
            <person name="Young J."/>
            <person name="Aguilar M."/>
            <person name="Claverie J.M."/>
            <person name="Frickenhaus S."/>
            <person name="Gonzalez K."/>
            <person name="Herman E.K."/>
            <person name="Lin Y.C."/>
            <person name="Napier J."/>
            <person name="Ogata H."/>
            <person name="Sarno A.F."/>
            <person name="Shmutz J."/>
            <person name="Schroeder D."/>
            <person name="de Vargas C."/>
            <person name="Verret F."/>
            <person name="von Dassow P."/>
            <person name="Valentin K."/>
            <person name="Van de Peer Y."/>
            <person name="Wheeler G."/>
            <person name="Dacks J.B."/>
            <person name="Delwiche C.F."/>
            <person name="Dyhrman S.T."/>
            <person name="Glockner G."/>
            <person name="John U."/>
            <person name="Richards T."/>
            <person name="Worden A.Z."/>
            <person name="Zhang X."/>
            <person name="Grigoriev I.V."/>
            <person name="Allen A.E."/>
            <person name="Bidle K."/>
            <person name="Borodovsky M."/>
            <person name="Bowler C."/>
            <person name="Brownlee C."/>
            <person name="Cock J.M."/>
            <person name="Elias M."/>
            <person name="Gladyshev V.N."/>
            <person name="Groth M."/>
            <person name="Guda C."/>
            <person name="Hadaegh A."/>
            <person name="Iglesias-Rodriguez M.D."/>
            <person name="Jenkins J."/>
            <person name="Jones B.M."/>
            <person name="Lawson T."/>
            <person name="Leese F."/>
            <person name="Lindquist E."/>
            <person name="Lobanov A."/>
            <person name="Lomsadze A."/>
            <person name="Malik S.B."/>
            <person name="Marsh M.E."/>
            <person name="Mackinder L."/>
            <person name="Mock T."/>
            <person name="Mueller-Roeber B."/>
            <person name="Pagarete A."/>
            <person name="Parker M."/>
            <person name="Probert I."/>
            <person name="Quesneville H."/>
            <person name="Raines C."/>
            <person name="Rensing S.A."/>
            <person name="Riano-Pachon D.M."/>
            <person name="Richier S."/>
            <person name="Rokitta S."/>
            <person name="Shiraiwa Y."/>
            <person name="Soanes D.M."/>
            <person name="van der Giezen M."/>
            <person name="Wahlund T.M."/>
            <person name="Williams B."/>
            <person name="Wilson W."/>
            <person name="Wolfe G."/>
            <person name="Wurch L.L."/>
        </authorList>
    </citation>
    <scope>NUCLEOTIDE SEQUENCE</scope>
</reference>
<dbReference type="SUPFAM" id="SSF51430">
    <property type="entry name" value="NAD(P)-linked oxidoreductase"/>
    <property type="match status" value="1"/>
</dbReference>
<dbReference type="PROSITE" id="PS00063">
    <property type="entry name" value="ALDOKETO_REDUCTASE_3"/>
    <property type="match status" value="1"/>
</dbReference>
<dbReference type="CDD" id="cd19071">
    <property type="entry name" value="AKR_AKR1-5-like"/>
    <property type="match status" value="1"/>
</dbReference>
<protein>
    <recommendedName>
        <fullName evidence="7">NADP-dependent oxidoreductase domain-containing protein</fullName>
    </recommendedName>
</protein>
<dbReference type="RefSeq" id="XP_005767278.1">
    <property type="nucleotide sequence ID" value="XM_005767221.1"/>
</dbReference>
<evidence type="ECO:0000256" key="3">
    <source>
        <dbReference type="ARBA" id="ARBA00023002"/>
    </source>
</evidence>
<dbReference type="InterPro" id="IPR020471">
    <property type="entry name" value="AKR"/>
</dbReference>
<dbReference type="Proteomes" id="UP000013827">
    <property type="component" value="Unassembled WGS sequence"/>
</dbReference>
<dbReference type="AlphaFoldDB" id="A0A0D3IUB4"/>
<sequence length="293" mass="32051">MPKPGWEERSVALNTGASMPALGYGTYRLEGEPLRRALVCALQQGYRHIDTAAGYENEAVVAAAIAESGVPREEIFLTSKLWCTDHGTEATYDAILASLAALSTDYIDLYLIHAPTNLGETDEEIRDLRQQSWQVMEQLHAAGALRSIGVSNFEPRHIEQLLRGTGGSRREGAVLPAVNQVELHAYLSQSDIREYCEAQGILVTSYGSVGAASGLLDDPTVVAIAKSHGKSAAQVTLRHSLQRNCAVLARSTAPQRITANAELFDFELSEEEVRQLDALERAQRTYWDNSEVP</sequence>
<dbReference type="PaxDb" id="2903-EOD14849"/>
<keyword evidence="2" id="KW-0521">NADP</keyword>
<organism evidence="8 9">
    <name type="scientific">Emiliania huxleyi (strain CCMP1516)</name>
    <dbReference type="NCBI Taxonomy" id="280463"/>
    <lineage>
        <taxon>Eukaryota</taxon>
        <taxon>Haptista</taxon>
        <taxon>Haptophyta</taxon>
        <taxon>Prymnesiophyceae</taxon>
        <taxon>Isochrysidales</taxon>
        <taxon>Noelaerhabdaceae</taxon>
        <taxon>Emiliania</taxon>
    </lineage>
</organism>
<evidence type="ECO:0000256" key="6">
    <source>
        <dbReference type="PIRSR" id="PIRSR000097-3"/>
    </source>
</evidence>
<dbReference type="InterPro" id="IPR018170">
    <property type="entry name" value="Aldo/ket_reductase_CS"/>
</dbReference>
<name>A0A0D3IUB4_EMIH1</name>
<dbReference type="PRINTS" id="PR00069">
    <property type="entry name" value="ALDKETRDTASE"/>
</dbReference>
<evidence type="ECO:0000256" key="5">
    <source>
        <dbReference type="PIRSR" id="PIRSR000097-2"/>
    </source>
</evidence>
<dbReference type="HOGENOM" id="CLU_023205_0_1_1"/>
<dbReference type="Gene3D" id="3.20.20.100">
    <property type="entry name" value="NADP-dependent oxidoreductase domain"/>
    <property type="match status" value="1"/>
</dbReference>
<evidence type="ECO:0000259" key="7">
    <source>
        <dbReference type="Pfam" id="PF00248"/>
    </source>
</evidence>
<evidence type="ECO:0000256" key="1">
    <source>
        <dbReference type="ARBA" id="ARBA00007905"/>
    </source>
</evidence>
<keyword evidence="3" id="KW-0560">Oxidoreductase</keyword>
<feature type="active site" description="Proton donor" evidence="4">
    <location>
        <position position="55"/>
    </location>
</feature>
<proteinExistence type="inferred from homology"/>
<dbReference type="PANTHER" id="PTHR43827">
    <property type="entry name" value="2,5-DIKETO-D-GLUCONIC ACID REDUCTASE"/>
    <property type="match status" value="1"/>
</dbReference>
<feature type="binding site" evidence="5">
    <location>
        <position position="113"/>
    </location>
    <ligand>
        <name>substrate</name>
    </ligand>
</feature>
<evidence type="ECO:0000313" key="8">
    <source>
        <dbReference type="EnsemblProtists" id="EOD14849"/>
    </source>
</evidence>
<dbReference type="PIRSF" id="PIRSF000097">
    <property type="entry name" value="AKR"/>
    <property type="match status" value="1"/>
</dbReference>
<feature type="domain" description="NADP-dependent oxidoreductase" evidence="7">
    <location>
        <begin position="22"/>
        <end position="280"/>
    </location>
</feature>
<dbReference type="eggNOG" id="KOG1577">
    <property type="taxonomic scope" value="Eukaryota"/>
</dbReference>
<evidence type="ECO:0000313" key="9">
    <source>
        <dbReference type="Proteomes" id="UP000013827"/>
    </source>
</evidence>
<dbReference type="KEGG" id="ehx:EMIHUDRAFT_308715"/>
<evidence type="ECO:0000256" key="4">
    <source>
        <dbReference type="PIRSR" id="PIRSR000097-1"/>
    </source>
</evidence>
<keyword evidence="9" id="KW-1185">Reference proteome</keyword>
<dbReference type="GO" id="GO:0016616">
    <property type="term" value="F:oxidoreductase activity, acting on the CH-OH group of donors, NAD or NADP as acceptor"/>
    <property type="evidence" value="ECO:0007669"/>
    <property type="project" value="UniProtKB-ARBA"/>
</dbReference>
<feature type="site" description="Lowers pKa of active site Tyr" evidence="6">
    <location>
        <position position="80"/>
    </location>
</feature>
<dbReference type="PANTHER" id="PTHR43827:SF3">
    <property type="entry name" value="NADP-DEPENDENT OXIDOREDUCTASE DOMAIN-CONTAINING PROTEIN"/>
    <property type="match status" value="1"/>
</dbReference>
<dbReference type="GeneID" id="17261133"/>
<dbReference type="EnsemblProtists" id="EOD14849">
    <property type="protein sequence ID" value="EOD14849"/>
    <property type="gene ID" value="EMIHUDRAFT_308715"/>
</dbReference>
<accession>A0A0D3IUB4</accession>
<dbReference type="Pfam" id="PF00248">
    <property type="entry name" value="Aldo_ket_red"/>
    <property type="match status" value="1"/>
</dbReference>
<comment type="similarity">
    <text evidence="1">Belongs to the aldo/keto reductase family.</text>
</comment>